<dbReference type="AlphaFoldDB" id="X1CMG9"/>
<dbReference type="InterPro" id="IPR011444">
    <property type="entry name" value="DUF1549"/>
</dbReference>
<feature type="non-terminal residue" evidence="2">
    <location>
        <position position="1"/>
    </location>
</feature>
<feature type="non-terminal residue" evidence="2">
    <location>
        <position position="259"/>
    </location>
</feature>
<protein>
    <recommendedName>
        <fullName evidence="1">DUF1549 domain-containing protein</fullName>
    </recommendedName>
</protein>
<dbReference type="Pfam" id="PF07583">
    <property type="entry name" value="PSCyt2"/>
    <property type="match status" value="1"/>
</dbReference>
<dbReference type="EMBL" id="BART01031000">
    <property type="protein sequence ID" value="GAH09616.1"/>
    <property type="molecule type" value="Genomic_DNA"/>
</dbReference>
<accession>X1CMG9</accession>
<comment type="caution">
    <text evidence="2">The sequence shown here is derived from an EMBL/GenBank/DDBJ whole genome shotgun (WGS) entry which is preliminary data.</text>
</comment>
<organism evidence="2">
    <name type="scientific">marine sediment metagenome</name>
    <dbReference type="NCBI Taxonomy" id="412755"/>
    <lineage>
        <taxon>unclassified sequences</taxon>
        <taxon>metagenomes</taxon>
        <taxon>ecological metagenomes</taxon>
    </lineage>
</organism>
<proteinExistence type="predicted"/>
<reference evidence="2" key="1">
    <citation type="journal article" date="2014" name="Front. Microbiol.">
        <title>High frequency of phylogenetically diverse reductive dehalogenase-homologous genes in deep subseafloor sedimentary metagenomes.</title>
        <authorList>
            <person name="Kawai M."/>
            <person name="Futagami T."/>
            <person name="Toyoda A."/>
            <person name="Takaki Y."/>
            <person name="Nishi S."/>
            <person name="Hori S."/>
            <person name="Arai W."/>
            <person name="Tsubouchi T."/>
            <person name="Morono Y."/>
            <person name="Uchiyama I."/>
            <person name="Ito T."/>
            <person name="Fujiyama A."/>
            <person name="Inagaki F."/>
            <person name="Takami H."/>
        </authorList>
    </citation>
    <scope>NUCLEOTIDE SEQUENCE</scope>
    <source>
        <strain evidence="2">Expedition CK06-06</strain>
    </source>
</reference>
<dbReference type="PANTHER" id="PTHR35889">
    <property type="entry name" value="CYCLOINULO-OLIGOSACCHARIDE FRUCTANOTRANSFERASE-RELATED"/>
    <property type="match status" value="1"/>
</dbReference>
<gene>
    <name evidence="2" type="ORF">S01H4_53958</name>
</gene>
<evidence type="ECO:0000313" key="2">
    <source>
        <dbReference type="EMBL" id="GAH09616.1"/>
    </source>
</evidence>
<name>X1CMG9_9ZZZZ</name>
<dbReference type="PANTHER" id="PTHR35889:SF3">
    <property type="entry name" value="F-BOX DOMAIN-CONTAINING PROTEIN"/>
    <property type="match status" value="1"/>
</dbReference>
<sequence length="259" mass="29391">IAHAWRYRDYLIRAFNDDVPYDQMVREHIAGDLLDKPRMHPTEWYNESIVATGFWYMHQATHAPVDVRKDEANRIDNQIDVLSKSFLAMTVSCARCHDHKFDAISTADYYGMAGFLQSSRQHIAFLDREGVIGDTVDKVDALHDAATSRFLEALRSGAEPRDIRMADYLMATKELRKGAKDTGVILEERGLDGERLMRWVQALDDSATDARAHPMHLWNAVLKEMDAGRAEADRFPDARNAVAERLASVARDEAEQAAE</sequence>
<feature type="domain" description="DUF1549" evidence="1">
    <location>
        <begin position="3"/>
        <end position="120"/>
    </location>
</feature>
<evidence type="ECO:0000259" key="1">
    <source>
        <dbReference type="Pfam" id="PF07583"/>
    </source>
</evidence>